<dbReference type="PANTHER" id="PTHR34075">
    <property type="entry name" value="BLR3430 PROTEIN"/>
    <property type="match status" value="1"/>
</dbReference>
<dbReference type="InterPro" id="IPR022002">
    <property type="entry name" value="ChsH2_Znr"/>
</dbReference>
<organism evidence="3 4">
    <name type="scientific">Aquibium pacificus</name>
    <dbReference type="NCBI Taxonomy" id="3153579"/>
    <lineage>
        <taxon>Bacteria</taxon>
        <taxon>Pseudomonadati</taxon>
        <taxon>Pseudomonadota</taxon>
        <taxon>Alphaproteobacteria</taxon>
        <taxon>Hyphomicrobiales</taxon>
        <taxon>Phyllobacteriaceae</taxon>
        <taxon>Aquibium</taxon>
    </lineage>
</organism>
<dbReference type="SUPFAM" id="SSF50249">
    <property type="entry name" value="Nucleic acid-binding proteins"/>
    <property type="match status" value="1"/>
</dbReference>
<protein>
    <submittedName>
        <fullName evidence="3">Zinc ribbon domain-containing protein</fullName>
    </submittedName>
</protein>
<sequence>MANPRTYPAPEISPEAKGFWDAANDERLVLATCLRCGRAHHFPRAVCPHCHATTLEFRAIDPRGEIYSFSVVGAGDDRYAIAYVTVAGGVKMMTNIVDCDFDALSIGKAVHAVYVPSQSGQKLVMFTPS</sequence>
<evidence type="ECO:0000313" key="3">
    <source>
        <dbReference type="EMBL" id="MEX0407576.1"/>
    </source>
</evidence>
<gene>
    <name evidence="3" type="ORF">ABGN05_18110</name>
</gene>
<reference evidence="3 4" key="1">
    <citation type="submission" date="2024-05" db="EMBL/GenBank/DDBJ databases">
        <authorList>
            <person name="Jiang F."/>
        </authorList>
    </citation>
    <scope>NUCLEOTIDE SEQUENCE [LARGE SCALE GENOMIC DNA]</scope>
    <source>
        <strain evidence="3 4">LZ166</strain>
    </source>
</reference>
<dbReference type="EMBL" id="JBDPGJ010000004">
    <property type="protein sequence ID" value="MEX0407576.1"/>
    <property type="molecule type" value="Genomic_DNA"/>
</dbReference>
<comment type="caution">
    <text evidence="3">The sequence shown here is derived from an EMBL/GenBank/DDBJ whole genome shotgun (WGS) entry which is preliminary data.</text>
</comment>
<dbReference type="Proteomes" id="UP001556692">
    <property type="component" value="Unassembled WGS sequence"/>
</dbReference>
<feature type="domain" description="ChsH2 rubredoxin-like zinc ribbon" evidence="2">
    <location>
        <begin position="20"/>
        <end position="56"/>
    </location>
</feature>
<name>A0ABV3SLB3_9HYPH</name>
<evidence type="ECO:0000259" key="2">
    <source>
        <dbReference type="Pfam" id="PF12172"/>
    </source>
</evidence>
<keyword evidence="4" id="KW-1185">Reference proteome</keyword>
<evidence type="ECO:0000313" key="4">
    <source>
        <dbReference type="Proteomes" id="UP001556692"/>
    </source>
</evidence>
<proteinExistence type="predicted"/>
<dbReference type="PANTHER" id="PTHR34075:SF5">
    <property type="entry name" value="BLR3430 PROTEIN"/>
    <property type="match status" value="1"/>
</dbReference>
<dbReference type="Pfam" id="PF01796">
    <property type="entry name" value="OB_ChsH2_C"/>
    <property type="match status" value="1"/>
</dbReference>
<dbReference type="RefSeq" id="WP_367955452.1">
    <property type="nucleotide sequence ID" value="NZ_JBDPGJ010000004.1"/>
</dbReference>
<dbReference type="InterPro" id="IPR052513">
    <property type="entry name" value="Thioester_dehydratase-like"/>
</dbReference>
<dbReference type="InterPro" id="IPR002878">
    <property type="entry name" value="ChsH2_C"/>
</dbReference>
<feature type="domain" description="ChsH2 C-terminal OB-fold" evidence="1">
    <location>
        <begin position="59"/>
        <end position="114"/>
    </location>
</feature>
<evidence type="ECO:0000259" key="1">
    <source>
        <dbReference type="Pfam" id="PF01796"/>
    </source>
</evidence>
<accession>A0ABV3SLB3</accession>
<dbReference type="Gene3D" id="6.10.30.10">
    <property type="match status" value="1"/>
</dbReference>
<dbReference type="Pfam" id="PF12172">
    <property type="entry name" value="zf-ChsH2"/>
    <property type="match status" value="1"/>
</dbReference>
<dbReference type="InterPro" id="IPR012340">
    <property type="entry name" value="NA-bd_OB-fold"/>
</dbReference>